<gene>
    <name evidence="1" type="ORF">HELGO_WM2433</name>
</gene>
<name>A0A6S6SEC1_9BACT</name>
<dbReference type="AlphaFoldDB" id="A0A6S6SEC1"/>
<accession>A0A6S6SEC1</accession>
<reference evidence="1" key="1">
    <citation type="submission" date="2020-01" db="EMBL/GenBank/DDBJ databases">
        <authorList>
            <person name="Meier V. D."/>
            <person name="Meier V D."/>
        </authorList>
    </citation>
    <scope>NUCLEOTIDE SEQUENCE</scope>
    <source>
        <strain evidence="1">HLG_WM_MAG_01</strain>
    </source>
</reference>
<protein>
    <recommendedName>
        <fullName evidence="2">Wadjet protein JetD C-terminal domain-containing protein</fullName>
    </recommendedName>
</protein>
<sequence length="256" mass="29955">MDKKLLKQAQKFRNDIPTSSQTKYFNDQAKQYQSENHLYFVNIKHGKKSQVLDWDRFFVFLSEVGNDGKTISSFEDIEQLLSPTQSRKENIKNTGDSKSRYISVFDNVVIFQHGSGESKLYKNSDEIIVGDTPILAVENGETFLNIYDIASKFGYDQFLYLGGMSNSATREFLKDKKVTFFLDYDIEAIRIYDSFKCRSKSFFKHPKLENYFSNAKYRNEELYRKQLSSLPSSHDELQWLIDLINQYSAVIEQEVF</sequence>
<proteinExistence type="predicted"/>
<organism evidence="1">
    <name type="scientific">uncultured Sulfurovum sp</name>
    <dbReference type="NCBI Taxonomy" id="269237"/>
    <lineage>
        <taxon>Bacteria</taxon>
        <taxon>Pseudomonadati</taxon>
        <taxon>Campylobacterota</taxon>
        <taxon>Epsilonproteobacteria</taxon>
        <taxon>Campylobacterales</taxon>
        <taxon>Sulfurovaceae</taxon>
        <taxon>Sulfurovum</taxon>
        <taxon>environmental samples</taxon>
    </lineage>
</organism>
<dbReference type="EMBL" id="CACVAS010000020">
    <property type="protein sequence ID" value="CAA6801345.1"/>
    <property type="molecule type" value="Genomic_DNA"/>
</dbReference>
<evidence type="ECO:0000313" key="1">
    <source>
        <dbReference type="EMBL" id="CAA6801345.1"/>
    </source>
</evidence>
<evidence type="ECO:0008006" key="2">
    <source>
        <dbReference type="Google" id="ProtNLM"/>
    </source>
</evidence>